<accession>A0AAX4HLC7</accession>
<dbReference type="Proteomes" id="UP001324634">
    <property type="component" value="Chromosome"/>
</dbReference>
<name>A0AAX4HLC7_9BACT</name>
<feature type="signal peptide" evidence="2">
    <location>
        <begin position="1"/>
        <end position="19"/>
    </location>
</feature>
<organism evidence="3 4">
    <name type="scientific">Peredibacter starrii</name>
    <dbReference type="NCBI Taxonomy" id="28202"/>
    <lineage>
        <taxon>Bacteria</taxon>
        <taxon>Pseudomonadati</taxon>
        <taxon>Bdellovibrionota</taxon>
        <taxon>Bacteriovoracia</taxon>
        <taxon>Bacteriovoracales</taxon>
        <taxon>Bacteriovoracaceae</taxon>
        <taxon>Peredibacter</taxon>
    </lineage>
</organism>
<protein>
    <recommendedName>
        <fullName evidence="5">EF-hand domain-containing protein</fullName>
    </recommendedName>
</protein>
<evidence type="ECO:0000256" key="2">
    <source>
        <dbReference type="SAM" id="SignalP"/>
    </source>
</evidence>
<feature type="chain" id="PRO_5043780298" description="EF-hand domain-containing protein" evidence="2">
    <location>
        <begin position="20"/>
        <end position="272"/>
    </location>
</feature>
<dbReference type="RefSeq" id="WP_321392189.1">
    <property type="nucleotide sequence ID" value="NZ_CP139487.1"/>
</dbReference>
<gene>
    <name evidence="3" type="ORF">SOO65_15470</name>
</gene>
<dbReference type="AlphaFoldDB" id="A0AAX4HLC7"/>
<keyword evidence="2" id="KW-0732">Signal</keyword>
<feature type="region of interest" description="Disordered" evidence="1">
    <location>
        <begin position="208"/>
        <end position="252"/>
    </location>
</feature>
<dbReference type="KEGG" id="psti:SOO65_15470"/>
<evidence type="ECO:0000313" key="3">
    <source>
        <dbReference type="EMBL" id="WPU64092.1"/>
    </source>
</evidence>
<keyword evidence="4" id="KW-1185">Reference proteome</keyword>
<feature type="compositionally biased region" description="Pro residues" evidence="1">
    <location>
        <begin position="236"/>
        <end position="246"/>
    </location>
</feature>
<reference evidence="3 4" key="1">
    <citation type="submission" date="2023-11" db="EMBL/GenBank/DDBJ databases">
        <title>Peredibacter starrii A3.12.</title>
        <authorList>
            <person name="Mitchell R.J."/>
        </authorList>
    </citation>
    <scope>NUCLEOTIDE SEQUENCE [LARGE SCALE GENOMIC DNA]</scope>
    <source>
        <strain evidence="3 4">A3.12</strain>
    </source>
</reference>
<proteinExistence type="predicted"/>
<sequence>MKKILLLKFGIILFLAACGKNTKVDDEIQYEEPPNGTYTALLFPINDKVAPNVTGKVRVIKLGDQFEVLIKLSKGGGGIHPQHLHTGIECPIMNADANRDGYVDYNEAQKSIGRKLVPFDDDLSSQIAGNHVFPGGDYRYKKSTSYSLMLSDLKQPDDAEGDSMVKLDGVELPLDGRVVVIYGQPKKLPAALANSEIPIACGVLAKTSSYPDDNEWEERDDTVRRPRPRPRREPPEPPPPEPPPRPPEPDSWWERMYDRWNRWRERWRDWWD</sequence>
<evidence type="ECO:0000313" key="4">
    <source>
        <dbReference type="Proteomes" id="UP001324634"/>
    </source>
</evidence>
<evidence type="ECO:0000256" key="1">
    <source>
        <dbReference type="SAM" id="MobiDB-lite"/>
    </source>
</evidence>
<evidence type="ECO:0008006" key="5">
    <source>
        <dbReference type="Google" id="ProtNLM"/>
    </source>
</evidence>
<dbReference type="EMBL" id="CP139487">
    <property type="protein sequence ID" value="WPU64092.1"/>
    <property type="molecule type" value="Genomic_DNA"/>
</dbReference>